<dbReference type="AlphaFoldDB" id="A0A9P4NP84"/>
<feature type="region of interest" description="Disordered" evidence="1">
    <location>
        <begin position="326"/>
        <end position="352"/>
    </location>
</feature>
<dbReference type="EMBL" id="MU007050">
    <property type="protein sequence ID" value="KAF2429120.1"/>
    <property type="molecule type" value="Genomic_DNA"/>
</dbReference>
<protein>
    <submittedName>
        <fullName evidence="2">Uncharacterized protein</fullName>
    </submittedName>
</protein>
<dbReference type="Proteomes" id="UP000800235">
    <property type="component" value="Unassembled WGS sequence"/>
</dbReference>
<evidence type="ECO:0000256" key="1">
    <source>
        <dbReference type="SAM" id="MobiDB-lite"/>
    </source>
</evidence>
<keyword evidence="3" id="KW-1185">Reference proteome</keyword>
<feature type="region of interest" description="Disordered" evidence="1">
    <location>
        <begin position="663"/>
        <end position="732"/>
    </location>
</feature>
<feature type="region of interest" description="Disordered" evidence="1">
    <location>
        <begin position="239"/>
        <end position="263"/>
    </location>
</feature>
<organism evidence="2 3">
    <name type="scientific">Tothia fuscella</name>
    <dbReference type="NCBI Taxonomy" id="1048955"/>
    <lineage>
        <taxon>Eukaryota</taxon>
        <taxon>Fungi</taxon>
        <taxon>Dikarya</taxon>
        <taxon>Ascomycota</taxon>
        <taxon>Pezizomycotina</taxon>
        <taxon>Dothideomycetes</taxon>
        <taxon>Pleosporomycetidae</taxon>
        <taxon>Venturiales</taxon>
        <taxon>Cylindrosympodiaceae</taxon>
        <taxon>Tothia</taxon>
    </lineage>
</organism>
<comment type="caution">
    <text evidence="2">The sequence shown here is derived from an EMBL/GenBank/DDBJ whole genome shotgun (WGS) entry which is preliminary data.</text>
</comment>
<gene>
    <name evidence="2" type="ORF">EJ08DRAFT_662075</name>
</gene>
<evidence type="ECO:0000313" key="3">
    <source>
        <dbReference type="Proteomes" id="UP000800235"/>
    </source>
</evidence>
<feature type="compositionally biased region" description="Polar residues" evidence="1">
    <location>
        <begin position="707"/>
        <end position="732"/>
    </location>
</feature>
<feature type="compositionally biased region" description="Polar residues" evidence="1">
    <location>
        <begin position="326"/>
        <end position="345"/>
    </location>
</feature>
<proteinExistence type="predicted"/>
<evidence type="ECO:0000313" key="2">
    <source>
        <dbReference type="EMBL" id="KAF2429120.1"/>
    </source>
</evidence>
<name>A0A9P4NP84_9PEZI</name>
<reference evidence="2" key="1">
    <citation type="journal article" date="2020" name="Stud. Mycol.">
        <title>101 Dothideomycetes genomes: a test case for predicting lifestyles and emergence of pathogens.</title>
        <authorList>
            <person name="Haridas S."/>
            <person name="Albert R."/>
            <person name="Binder M."/>
            <person name="Bloem J."/>
            <person name="Labutti K."/>
            <person name="Salamov A."/>
            <person name="Andreopoulos B."/>
            <person name="Baker S."/>
            <person name="Barry K."/>
            <person name="Bills G."/>
            <person name="Bluhm B."/>
            <person name="Cannon C."/>
            <person name="Castanera R."/>
            <person name="Culley D."/>
            <person name="Daum C."/>
            <person name="Ezra D."/>
            <person name="Gonzalez J."/>
            <person name="Henrissat B."/>
            <person name="Kuo A."/>
            <person name="Liang C."/>
            <person name="Lipzen A."/>
            <person name="Lutzoni F."/>
            <person name="Magnuson J."/>
            <person name="Mondo S."/>
            <person name="Nolan M."/>
            <person name="Ohm R."/>
            <person name="Pangilinan J."/>
            <person name="Park H.-J."/>
            <person name="Ramirez L."/>
            <person name="Alfaro M."/>
            <person name="Sun H."/>
            <person name="Tritt A."/>
            <person name="Yoshinaga Y."/>
            <person name="Zwiers L.-H."/>
            <person name="Turgeon B."/>
            <person name="Goodwin S."/>
            <person name="Spatafora J."/>
            <person name="Crous P."/>
            <person name="Grigoriev I."/>
        </authorList>
    </citation>
    <scope>NUCLEOTIDE SEQUENCE</scope>
    <source>
        <strain evidence="2">CBS 130266</strain>
    </source>
</reference>
<accession>A0A9P4NP84</accession>
<sequence length="732" mass="82464">MDYNERQQQLHDCIYFPLTQEERDDLDAELAGCFAARKCRQRYYDRDAAEAQHRRNETPEQKLRRVQQRNKHMEKEAQRLAEVAYSKERERQGQRDQAAFKAKRQAEWAAAVMESDAKVQQMERDIAQRRVQEEESLRCTNRIKAFKVKYGDRADEVSRAMNNGWKTDPRPTAEIMDEMDRKQAAYAARLAAGEAPSRTVEDFVAALQDIEDLPYHWGLKPNRLDADFKGGQIDQAPAVEPAARATAKPRRPRPAKTANTGTFPNIPPVAGFAGANNHRMLIVAPVLTTSIVHQPRATAPGTNTVHHQQAQNSPPRALALPLTQSVNSTTTSRVQTAPTTKSSQPVIPPLDLTGVPKEAHKYSYLQWMMRNNTLNGIDILFPNPDGTRTSPPPMRENFRLFPRDQIKLQFPDLYDPTTGGPVVSKLDGSTIKYIKGVPILLSKNMTDQDLDNYRQRGAHGIISDILPRISDFEKIYIPDTRDLDVRKIANQIASQLNNKQQKHREEVRGGLLPGFRINSSRFRIFVQRPGSNPSTITVQNVLCAAQLFFNTRLEIDWDLMVMKEPATGFMWPCFTPEDIPSPVRADIEARTGIPLQTYAAFFARFPHLKDYKEERHPLYWRRMREEQQHALADDMLAFRGTRPGGTVAPGGQAQGAGHVYAGSQVQASDKRKAGNSDQEEQSVAKRTQMAAPALDYHTPILAPGRVPQTQHAPSTTRNEVGGVKTSNDTESS</sequence>